<evidence type="ECO:0000313" key="2">
    <source>
        <dbReference type="Proteomes" id="UP001066276"/>
    </source>
</evidence>
<evidence type="ECO:0000313" key="1">
    <source>
        <dbReference type="EMBL" id="KAJ1092397.1"/>
    </source>
</evidence>
<gene>
    <name evidence="1" type="ORF">NDU88_005507</name>
</gene>
<name>A0AAV7LLH7_PLEWA</name>
<accession>A0AAV7LLH7</accession>
<protein>
    <submittedName>
        <fullName evidence="1">Uncharacterized protein</fullName>
    </submittedName>
</protein>
<organism evidence="1 2">
    <name type="scientific">Pleurodeles waltl</name>
    <name type="common">Iberian ribbed newt</name>
    <dbReference type="NCBI Taxonomy" id="8319"/>
    <lineage>
        <taxon>Eukaryota</taxon>
        <taxon>Metazoa</taxon>
        <taxon>Chordata</taxon>
        <taxon>Craniata</taxon>
        <taxon>Vertebrata</taxon>
        <taxon>Euteleostomi</taxon>
        <taxon>Amphibia</taxon>
        <taxon>Batrachia</taxon>
        <taxon>Caudata</taxon>
        <taxon>Salamandroidea</taxon>
        <taxon>Salamandridae</taxon>
        <taxon>Pleurodelinae</taxon>
        <taxon>Pleurodeles</taxon>
    </lineage>
</organism>
<dbReference type="EMBL" id="JANPWB010000015">
    <property type="protein sequence ID" value="KAJ1092397.1"/>
    <property type="molecule type" value="Genomic_DNA"/>
</dbReference>
<dbReference type="AlphaFoldDB" id="A0AAV7LLH7"/>
<sequence length="158" mass="18426">MERRFIEDELKEWTSFDFHAVAPQSQLDFGNENVQRLVEKYQKVLVLGDCDTPDDVVQQYKDYKYVVAEHVKERIIHPWGSIECTLAHLEFVPAEVSLMLGCSYIPVLSRTVSVLDRSEEDDTGGDSQEVPLHTVECGYLRDLKPLRQRINERVWRGW</sequence>
<reference evidence="1" key="1">
    <citation type="journal article" date="2022" name="bioRxiv">
        <title>Sequencing and chromosome-scale assembly of the giantPleurodeles waltlgenome.</title>
        <authorList>
            <person name="Brown T."/>
            <person name="Elewa A."/>
            <person name="Iarovenko S."/>
            <person name="Subramanian E."/>
            <person name="Araus A.J."/>
            <person name="Petzold A."/>
            <person name="Susuki M."/>
            <person name="Suzuki K.-i.T."/>
            <person name="Hayashi T."/>
            <person name="Toyoda A."/>
            <person name="Oliveira C."/>
            <person name="Osipova E."/>
            <person name="Leigh N.D."/>
            <person name="Simon A."/>
            <person name="Yun M.H."/>
        </authorList>
    </citation>
    <scope>NUCLEOTIDE SEQUENCE</scope>
    <source>
        <strain evidence="1">20211129_DDA</strain>
        <tissue evidence="1">Liver</tissue>
    </source>
</reference>
<dbReference type="Proteomes" id="UP001066276">
    <property type="component" value="Chromosome 11"/>
</dbReference>
<comment type="caution">
    <text evidence="1">The sequence shown here is derived from an EMBL/GenBank/DDBJ whole genome shotgun (WGS) entry which is preliminary data.</text>
</comment>
<proteinExistence type="predicted"/>
<keyword evidence="2" id="KW-1185">Reference proteome</keyword>